<sequence>PIICSYYIGCMIAEILTGCCFPAWSKSLNITIIASTFIEEQRYLIFHLGLKIFATFTSFRVVCFIEESSQGDVGDLPHSLTVEPRVPMVAGLSTIIHTIILSAKVISVTIPIWVLIFLIGLFMGFRFYYEA</sequence>
<accession>A0AAD8EB77</accession>
<keyword evidence="1" id="KW-0812">Transmembrane</keyword>
<dbReference type="Proteomes" id="UP001233999">
    <property type="component" value="Unassembled WGS sequence"/>
</dbReference>
<feature type="non-terminal residue" evidence="2">
    <location>
        <position position="131"/>
    </location>
</feature>
<comment type="caution">
    <text evidence="2">The sequence shown here is derived from an EMBL/GenBank/DDBJ whole genome shotgun (WGS) entry which is preliminary data.</text>
</comment>
<keyword evidence="1" id="KW-0472">Membrane</keyword>
<gene>
    <name evidence="2" type="ORF">L9F63_021574</name>
</gene>
<evidence type="ECO:0000256" key="1">
    <source>
        <dbReference type="SAM" id="Phobius"/>
    </source>
</evidence>
<dbReference type="AlphaFoldDB" id="A0AAD8EB77"/>
<name>A0AAD8EB77_DIPPU</name>
<feature type="transmembrane region" description="Helical" evidence="1">
    <location>
        <begin position="110"/>
        <end position="129"/>
    </location>
</feature>
<feature type="non-terminal residue" evidence="2">
    <location>
        <position position="1"/>
    </location>
</feature>
<keyword evidence="1" id="KW-1133">Transmembrane helix</keyword>
<reference evidence="2" key="1">
    <citation type="journal article" date="2023" name="IScience">
        <title>Live-bearing cockroach genome reveals convergent evolutionary mechanisms linked to viviparity in insects and beyond.</title>
        <authorList>
            <person name="Fouks B."/>
            <person name="Harrison M.C."/>
            <person name="Mikhailova A.A."/>
            <person name="Marchal E."/>
            <person name="English S."/>
            <person name="Carruthers M."/>
            <person name="Jennings E.C."/>
            <person name="Chiamaka E.L."/>
            <person name="Frigard R.A."/>
            <person name="Pippel M."/>
            <person name="Attardo G.M."/>
            <person name="Benoit J.B."/>
            <person name="Bornberg-Bauer E."/>
            <person name="Tobe S.S."/>
        </authorList>
    </citation>
    <scope>NUCLEOTIDE SEQUENCE</scope>
    <source>
        <strain evidence="2">Stay&amp;Tobe</strain>
    </source>
</reference>
<proteinExistence type="predicted"/>
<keyword evidence="3" id="KW-1185">Reference proteome</keyword>
<reference evidence="2" key="2">
    <citation type="submission" date="2023-05" db="EMBL/GenBank/DDBJ databases">
        <authorList>
            <person name="Fouks B."/>
        </authorList>
    </citation>
    <scope>NUCLEOTIDE SEQUENCE</scope>
    <source>
        <strain evidence="2">Stay&amp;Tobe</strain>
        <tissue evidence="2">Testes</tissue>
    </source>
</reference>
<organism evidence="2 3">
    <name type="scientific">Diploptera punctata</name>
    <name type="common">Pacific beetle cockroach</name>
    <dbReference type="NCBI Taxonomy" id="6984"/>
    <lineage>
        <taxon>Eukaryota</taxon>
        <taxon>Metazoa</taxon>
        <taxon>Ecdysozoa</taxon>
        <taxon>Arthropoda</taxon>
        <taxon>Hexapoda</taxon>
        <taxon>Insecta</taxon>
        <taxon>Pterygota</taxon>
        <taxon>Neoptera</taxon>
        <taxon>Polyneoptera</taxon>
        <taxon>Dictyoptera</taxon>
        <taxon>Blattodea</taxon>
        <taxon>Blaberoidea</taxon>
        <taxon>Blaberidae</taxon>
        <taxon>Diplopterinae</taxon>
        <taxon>Diploptera</taxon>
    </lineage>
</organism>
<protein>
    <submittedName>
        <fullName evidence="2">Uncharacterized protein</fullName>
    </submittedName>
</protein>
<evidence type="ECO:0000313" key="2">
    <source>
        <dbReference type="EMBL" id="KAJ9584080.1"/>
    </source>
</evidence>
<evidence type="ECO:0000313" key="3">
    <source>
        <dbReference type="Proteomes" id="UP001233999"/>
    </source>
</evidence>
<dbReference type="EMBL" id="JASPKZ010007471">
    <property type="protein sequence ID" value="KAJ9584080.1"/>
    <property type="molecule type" value="Genomic_DNA"/>
</dbReference>